<accession>A0A8T0EFR9</accession>
<protein>
    <submittedName>
        <fullName evidence="1">Uncharacterized protein</fullName>
    </submittedName>
</protein>
<evidence type="ECO:0000313" key="1">
    <source>
        <dbReference type="EMBL" id="KAF8770554.1"/>
    </source>
</evidence>
<organism evidence="1 2">
    <name type="scientific">Argiope bruennichi</name>
    <name type="common">Wasp spider</name>
    <name type="synonym">Aranea bruennichi</name>
    <dbReference type="NCBI Taxonomy" id="94029"/>
    <lineage>
        <taxon>Eukaryota</taxon>
        <taxon>Metazoa</taxon>
        <taxon>Ecdysozoa</taxon>
        <taxon>Arthropoda</taxon>
        <taxon>Chelicerata</taxon>
        <taxon>Arachnida</taxon>
        <taxon>Araneae</taxon>
        <taxon>Araneomorphae</taxon>
        <taxon>Entelegynae</taxon>
        <taxon>Araneoidea</taxon>
        <taxon>Araneidae</taxon>
        <taxon>Argiope</taxon>
    </lineage>
</organism>
<dbReference type="AlphaFoldDB" id="A0A8T0EFR9"/>
<comment type="caution">
    <text evidence="1">The sequence shown here is derived from an EMBL/GenBank/DDBJ whole genome shotgun (WGS) entry which is preliminary data.</text>
</comment>
<gene>
    <name evidence="1" type="ORF">HNY73_018064</name>
</gene>
<dbReference type="EMBL" id="JABXBU010002228">
    <property type="protein sequence ID" value="KAF8770554.1"/>
    <property type="molecule type" value="Genomic_DNA"/>
</dbReference>
<dbReference type="Proteomes" id="UP000807504">
    <property type="component" value="Unassembled WGS sequence"/>
</dbReference>
<reference evidence="1" key="1">
    <citation type="journal article" date="2020" name="bioRxiv">
        <title>Chromosome-level reference genome of the European wasp spider Argiope bruennichi: a resource for studies on range expansion and evolutionary adaptation.</title>
        <authorList>
            <person name="Sheffer M.M."/>
            <person name="Hoppe A."/>
            <person name="Krehenwinkel H."/>
            <person name="Uhl G."/>
            <person name="Kuss A.W."/>
            <person name="Jensen L."/>
            <person name="Jensen C."/>
            <person name="Gillespie R.G."/>
            <person name="Hoff K.J."/>
            <person name="Prost S."/>
        </authorList>
    </citation>
    <scope>NUCLEOTIDE SEQUENCE</scope>
</reference>
<name>A0A8T0EFR9_ARGBR</name>
<keyword evidence="2" id="KW-1185">Reference proteome</keyword>
<reference evidence="1" key="2">
    <citation type="submission" date="2020-06" db="EMBL/GenBank/DDBJ databases">
        <authorList>
            <person name="Sheffer M."/>
        </authorList>
    </citation>
    <scope>NUCLEOTIDE SEQUENCE</scope>
</reference>
<sequence length="156" mass="18101">MFNKNLFACCLPFACFGSGKTKKKDVTTQVANEDFFDGNMHNNPFANMTSNPYTLENGHFPNPFLDFEYVGGTKNPFLEKHQEMRLMKNGDTWTPLISSNPFFDECLADVNICIINRTEDTLECVPQNPIDCKSYCEKWVRDHRKYQVKKLRSFSM</sequence>
<proteinExistence type="predicted"/>
<evidence type="ECO:0000313" key="2">
    <source>
        <dbReference type="Proteomes" id="UP000807504"/>
    </source>
</evidence>